<evidence type="ECO:0000256" key="1">
    <source>
        <dbReference type="SAM" id="Phobius"/>
    </source>
</evidence>
<dbReference type="GeneTree" id="ENSGT00910000148405"/>
<reference evidence="2" key="1">
    <citation type="submission" date="2025-08" db="UniProtKB">
        <authorList>
            <consortium name="Ensembl"/>
        </authorList>
    </citation>
    <scope>IDENTIFICATION</scope>
</reference>
<organism evidence="2 3">
    <name type="scientific">Cercocebus atys</name>
    <name type="common">Sooty mangabey</name>
    <name type="synonym">Cercocebus torquatus atys</name>
    <dbReference type="NCBI Taxonomy" id="9531"/>
    <lineage>
        <taxon>Eukaryota</taxon>
        <taxon>Metazoa</taxon>
        <taxon>Chordata</taxon>
        <taxon>Craniata</taxon>
        <taxon>Vertebrata</taxon>
        <taxon>Euteleostomi</taxon>
        <taxon>Mammalia</taxon>
        <taxon>Eutheria</taxon>
        <taxon>Euarchontoglires</taxon>
        <taxon>Primates</taxon>
        <taxon>Haplorrhini</taxon>
        <taxon>Catarrhini</taxon>
        <taxon>Cercopithecidae</taxon>
        <taxon>Cercopithecinae</taxon>
        <taxon>Cercocebus</taxon>
    </lineage>
</organism>
<protein>
    <submittedName>
        <fullName evidence="2">Uncharacterized protein</fullName>
    </submittedName>
</protein>
<dbReference type="AlphaFoldDB" id="A0A2K5NJ77"/>
<accession>A0A2K5NJ77</accession>
<keyword evidence="1" id="KW-0472">Membrane</keyword>
<keyword evidence="1" id="KW-1133">Transmembrane helix</keyword>
<feature type="transmembrane region" description="Helical" evidence="1">
    <location>
        <begin position="17"/>
        <end position="37"/>
    </location>
</feature>
<proteinExistence type="predicted"/>
<sequence length="42" mass="4801">MKEVSVWFRTCFKPPRGMFILCNLILCSLIKVCGTLLRGNIV</sequence>
<reference evidence="2" key="2">
    <citation type="submission" date="2025-09" db="UniProtKB">
        <authorList>
            <consortium name="Ensembl"/>
        </authorList>
    </citation>
    <scope>IDENTIFICATION</scope>
</reference>
<dbReference type="Bgee" id="ENSCATG00000041473">
    <property type="expression patterns" value="Expressed in frontal cortex and 3 other cell types or tissues"/>
</dbReference>
<keyword evidence="1" id="KW-0812">Transmembrane</keyword>
<evidence type="ECO:0000313" key="3">
    <source>
        <dbReference type="Proteomes" id="UP000233060"/>
    </source>
</evidence>
<dbReference type="Proteomes" id="UP000233060">
    <property type="component" value="Unassembled WGS sequence"/>
</dbReference>
<evidence type="ECO:0000313" key="2">
    <source>
        <dbReference type="Ensembl" id="ENSCATP00000037502.1"/>
    </source>
</evidence>
<keyword evidence="3" id="KW-1185">Reference proteome</keyword>
<dbReference type="Ensembl" id="ENSCATT00000061799.1">
    <property type="protein sequence ID" value="ENSCATP00000037502.1"/>
    <property type="gene ID" value="ENSCATG00000041473.1"/>
</dbReference>
<name>A0A2K5NJ77_CERAT</name>